<reference evidence="2" key="1">
    <citation type="submission" date="2014-11" db="EMBL/GenBank/DDBJ databases">
        <authorList>
            <person name="Otto D Thomas"/>
            <person name="Naeem Raeece"/>
        </authorList>
    </citation>
    <scope>NUCLEOTIDE SEQUENCE</scope>
</reference>
<name>A0A0G4FBR5_9ALVE</name>
<dbReference type="EMBL" id="CDMZ01000246">
    <property type="protein sequence ID" value="CEM10069.1"/>
    <property type="molecule type" value="Genomic_DNA"/>
</dbReference>
<dbReference type="VEuPathDB" id="CryptoDB:Cvel_16079"/>
<gene>
    <name evidence="2" type="ORF">Cvel_16079</name>
</gene>
<organism evidence="2">
    <name type="scientific">Chromera velia CCMP2878</name>
    <dbReference type="NCBI Taxonomy" id="1169474"/>
    <lineage>
        <taxon>Eukaryota</taxon>
        <taxon>Sar</taxon>
        <taxon>Alveolata</taxon>
        <taxon>Colpodellida</taxon>
        <taxon>Chromeraceae</taxon>
        <taxon>Chromera</taxon>
    </lineage>
</organism>
<sequence length="444" mass="49598">MEDPANGRFELFEFILWDAVGYFVFELLGEPKKDLSEEIIDLLNFEMASFPDRVAGIAQKSDSPEVAQWKFLHPLNAAVFQWLLPAVGRLFEERGSEDDVKNFLKKVREEIELEEEGKEQLLEVLKEERIEAWEEIKEALKQRMGSGKQNTSLHKLSPNFKENHKPVENPLTEVPLAAMKLSNLFSDINPASILCEDPLAVNLNTDRFTSDDVHVVIVLSREGEWNFMAPFLKPETGLSFLYNMWALIPLLTFPSLSDPSAVEEQGKDRHLSPFVCLCNLMPEIWVFLNMPSNVTSSFAVCYLGEHREAFINSAPQPEPQPHPPLPPATAADINTIMEFTAEMIVKSLLAVAGGNAALATISSIPPSSMVPTVENPPFPIDHPQLTANLQEGAPPENFHPQHYSTLDIPVSLDTVEASLALEQEIEDSLAADTERGSKRSAQQM</sequence>
<feature type="coiled-coil region" evidence="1">
    <location>
        <begin position="104"/>
        <end position="131"/>
    </location>
</feature>
<evidence type="ECO:0000313" key="2">
    <source>
        <dbReference type="EMBL" id="CEM10069.1"/>
    </source>
</evidence>
<protein>
    <submittedName>
        <fullName evidence="2">Uncharacterized protein</fullName>
    </submittedName>
</protein>
<accession>A0A0G4FBR5</accession>
<evidence type="ECO:0000256" key="1">
    <source>
        <dbReference type="SAM" id="Coils"/>
    </source>
</evidence>
<dbReference type="AlphaFoldDB" id="A0A0G4FBR5"/>
<proteinExistence type="predicted"/>
<keyword evidence="1" id="KW-0175">Coiled coil</keyword>